<dbReference type="Proteomes" id="UP001604277">
    <property type="component" value="Unassembled WGS sequence"/>
</dbReference>
<dbReference type="InterPro" id="IPR052592">
    <property type="entry name" value="LRR-RLK"/>
</dbReference>
<dbReference type="AlphaFoldDB" id="A0ABD1P2F4"/>
<dbReference type="InterPro" id="IPR032675">
    <property type="entry name" value="LRR_dom_sf"/>
</dbReference>
<proteinExistence type="predicted"/>
<accession>A0ABD1P2F4</accession>
<evidence type="ECO:0000313" key="2">
    <source>
        <dbReference type="Proteomes" id="UP001604277"/>
    </source>
</evidence>
<dbReference type="SUPFAM" id="SSF52058">
    <property type="entry name" value="L domain-like"/>
    <property type="match status" value="1"/>
</dbReference>
<comment type="caution">
    <text evidence="1">The sequence shown here is derived from an EMBL/GenBank/DDBJ whole genome shotgun (WGS) entry which is preliminary data.</text>
</comment>
<name>A0ABD1P2F4_9LAMI</name>
<sequence length="136" mass="15235">MDPDSLNMGKFQLELYLNELTRKLPVGFGNLGNLTSLEYFDASTNYLNGDLSEIRFLNQQVSLQLFKNEFTGELQAELDEFKKLVNVSLHTNKLTGQLSEKLGCKNVEIMSRSRPIALKPEAAQENSGMSESFGVP</sequence>
<organism evidence="1 2">
    <name type="scientific">Forsythia ovata</name>
    <dbReference type="NCBI Taxonomy" id="205694"/>
    <lineage>
        <taxon>Eukaryota</taxon>
        <taxon>Viridiplantae</taxon>
        <taxon>Streptophyta</taxon>
        <taxon>Embryophyta</taxon>
        <taxon>Tracheophyta</taxon>
        <taxon>Spermatophyta</taxon>
        <taxon>Magnoliopsida</taxon>
        <taxon>eudicotyledons</taxon>
        <taxon>Gunneridae</taxon>
        <taxon>Pentapetalae</taxon>
        <taxon>asterids</taxon>
        <taxon>lamiids</taxon>
        <taxon>Lamiales</taxon>
        <taxon>Oleaceae</taxon>
        <taxon>Forsythieae</taxon>
        <taxon>Forsythia</taxon>
    </lineage>
</organism>
<dbReference type="EMBL" id="JBFOLJ010000039">
    <property type="protein sequence ID" value="KAL2457523.1"/>
    <property type="molecule type" value="Genomic_DNA"/>
</dbReference>
<keyword evidence="2" id="KW-1185">Reference proteome</keyword>
<protein>
    <submittedName>
        <fullName evidence="1">Receptor-like protein kinase HAIKU2</fullName>
    </submittedName>
</protein>
<dbReference type="PANTHER" id="PTHR48054:SF82">
    <property type="entry name" value="LRR RECEPTOR-LIKE SERINE_THREONINE-PROTEIN KINASE FLS2"/>
    <property type="match status" value="1"/>
</dbReference>
<reference evidence="2" key="1">
    <citation type="submission" date="2024-07" db="EMBL/GenBank/DDBJ databases">
        <title>Two chromosome-level genome assemblies of Korean endemic species Abeliophyllum distichum and Forsythia ovata (Oleaceae).</title>
        <authorList>
            <person name="Jang H."/>
        </authorList>
    </citation>
    <scope>NUCLEOTIDE SEQUENCE [LARGE SCALE GENOMIC DNA]</scope>
</reference>
<dbReference type="Gene3D" id="3.80.10.10">
    <property type="entry name" value="Ribonuclease Inhibitor"/>
    <property type="match status" value="1"/>
</dbReference>
<dbReference type="PANTHER" id="PTHR48054">
    <property type="entry name" value="RECEPTOR KINASE-LIKE PROTEIN XA21"/>
    <property type="match status" value="1"/>
</dbReference>
<evidence type="ECO:0000313" key="1">
    <source>
        <dbReference type="EMBL" id="KAL2457523.1"/>
    </source>
</evidence>
<gene>
    <name evidence="1" type="ORF">Fot_56187</name>
</gene>